<sequence length="70" mass="7980">MNNFDQTQAPNQSTNQSTGRTYQAIRSHVVSPSLSNFCNVHHRRRHETPPLELMITEQIEVVLVESTCCP</sequence>
<comment type="caution">
    <text evidence="2">The sequence shown here is derived from an EMBL/GenBank/DDBJ whole genome shotgun (WGS) entry which is preliminary data.</text>
</comment>
<dbReference type="Gramene" id="mRNA:HanXRQr2_Chr02g0080891">
    <property type="protein sequence ID" value="CDS:HanXRQr2_Chr02g0080891.1"/>
    <property type="gene ID" value="HanXRQr2_Chr02g0080891"/>
</dbReference>
<dbReference type="EMBL" id="MNCJ02000317">
    <property type="protein sequence ID" value="KAF5819733.1"/>
    <property type="molecule type" value="Genomic_DNA"/>
</dbReference>
<reference evidence="2" key="1">
    <citation type="journal article" date="2017" name="Nature">
        <title>The sunflower genome provides insights into oil metabolism, flowering and Asterid evolution.</title>
        <authorList>
            <person name="Badouin H."/>
            <person name="Gouzy J."/>
            <person name="Grassa C.J."/>
            <person name="Murat F."/>
            <person name="Staton S.E."/>
            <person name="Cottret L."/>
            <person name="Lelandais-Briere C."/>
            <person name="Owens G.L."/>
            <person name="Carrere S."/>
            <person name="Mayjonade B."/>
            <person name="Legrand L."/>
            <person name="Gill N."/>
            <person name="Kane N.C."/>
            <person name="Bowers J.E."/>
            <person name="Hubner S."/>
            <person name="Bellec A."/>
            <person name="Berard A."/>
            <person name="Berges H."/>
            <person name="Blanchet N."/>
            <person name="Boniface M.C."/>
            <person name="Brunel D."/>
            <person name="Catrice O."/>
            <person name="Chaidir N."/>
            <person name="Claudel C."/>
            <person name="Donnadieu C."/>
            <person name="Faraut T."/>
            <person name="Fievet G."/>
            <person name="Helmstetter N."/>
            <person name="King M."/>
            <person name="Knapp S.J."/>
            <person name="Lai Z."/>
            <person name="Le Paslier M.C."/>
            <person name="Lippi Y."/>
            <person name="Lorenzon L."/>
            <person name="Mandel J.R."/>
            <person name="Marage G."/>
            <person name="Marchand G."/>
            <person name="Marquand E."/>
            <person name="Bret-Mestries E."/>
            <person name="Morien E."/>
            <person name="Nambeesan S."/>
            <person name="Nguyen T."/>
            <person name="Pegot-Espagnet P."/>
            <person name="Pouilly N."/>
            <person name="Raftis F."/>
            <person name="Sallet E."/>
            <person name="Schiex T."/>
            <person name="Thomas J."/>
            <person name="Vandecasteele C."/>
            <person name="Vares D."/>
            <person name="Vear F."/>
            <person name="Vautrin S."/>
            <person name="Crespi M."/>
            <person name="Mangin B."/>
            <person name="Burke J.M."/>
            <person name="Salse J."/>
            <person name="Munos S."/>
            <person name="Vincourt P."/>
            <person name="Rieseberg L.H."/>
            <person name="Langlade N.B."/>
        </authorList>
    </citation>
    <scope>NUCLEOTIDE SEQUENCE</scope>
    <source>
        <tissue evidence="2">Leaves</tissue>
    </source>
</reference>
<dbReference type="Proteomes" id="UP000215914">
    <property type="component" value="Unassembled WGS sequence"/>
</dbReference>
<name>A0A9K3JQ49_HELAN</name>
<keyword evidence="3" id="KW-1185">Reference proteome</keyword>
<evidence type="ECO:0000313" key="2">
    <source>
        <dbReference type="EMBL" id="KAF5819733.1"/>
    </source>
</evidence>
<organism evidence="2 3">
    <name type="scientific">Helianthus annuus</name>
    <name type="common">Common sunflower</name>
    <dbReference type="NCBI Taxonomy" id="4232"/>
    <lineage>
        <taxon>Eukaryota</taxon>
        <taxon>Viridiplantae</taxon>
        <taxon>Streptophyta</taxon>
        <taxon>Embryophyta</taxon>
        <taxon>Tracheophyta</taxon>
        <taxon>Spermatophyta</taxon>
        <taxon>Magnoliopsida</taxon>
        <taxon>eudicotyledons</taxon>
        <taxon>Gunneridae</taxon>
        <taxon>Pentapetalae</taxon>
        <taxon>asterids</taxon>
        <taxon>campanulids</taxon>
        <taxon>Asterales</taxon>
        <taxon>Asteraceae</taxon>
        <taxon>Asteroideae</taxon>
        <taxon>Heliantheae alliance</taxon>
        <taxon>Heliantheae</taxon>
        <taxon>Helianthus</taxon>
    </lineage>
</organism>
<protein>
    <submittedName>
        <fullName evidence="2">Uncharacterized protein</fullName>
    </submittedName>
</protein>
<proteinExistence type="predicted"/>
<reference evidence="2" key="2">
    <citation type="submission" date="2020-06" db="EMBL/GenBank/DDBJ databases">
        <title>Helianthus annuus Genome sequencing and assembly Release 2.</title>
        <authorList>
            <person name="Gouzy J."/>
            <person name="Langlade N."/>
            <person name="Munos S."/>
        </authorList>
    </citation>
    <scope>NUCLEOTIDE SEQUENCE</scope>
    <source>
        <tissue evidence="2">Leaves</tissue>
    </source>
</reference>
<evidence type="ECO:0000313" key="3">
    <source>
        <dbReference type="Proteomes" id="UP000215914"/>
    </source>
</evidence>
<feature type="compositionally biased region" description="Polar residues" evidence="1">
    <location>
        <begin position="1"/>
        <end position="21"/>
    </location>
</feature>
<gene>
    <name evidence="2" type="ORF">HanXRQr2_Chr02g0080891</name>
</gene>
<accession>A0A9K3JQ49</accession>
<dbReference type="AlphaFoldDB" id="A0A9K3JQ49"/>
<feature type="region of interest" description="Disordered" evidence="1">
    <location>
        <begin position="1"/>
        <end position="24"/>
    </location>
</feature>
<evidence type="ECO:0000256" key="1">
    <source>
        <dbReference type="SAM" id="MobiDB-lite"/>
    </source>
</evidence>